<dbReference type="NCBIfam" id="TIGR00229">
    <property type="entry name" value="sensory_box"/>
    <property type="match status" value="1"/>
</dbReference>
<dbReference type="Pfam" id="PF13426">
    <property type="entry name" value="PAS_9"/>
    <property type="match status" value="1"/>
</dbReference>
<dbReference type="InterPro" id="IPR001633">
    <property type="entry name" value="EAL_dom"/>
</dbReference>
<dbReference type="SUPFAM" id="SSF55785">
    <property type="entry name" value="PYP-like sensor domain (PAS domain)"/>
    <property type="match status" value="1"/>
</dbReference>
<organism evidence="6 7">
    <name type="scientific">Ferrigenium kumadai</name>
    <dbReference type="NCBI Taxonomy" id="1682490"/>
    <lineage>
        <taxon>Bacteria</taxon>
        <taxon>Pseudomonadati</taxon>
        <taxon>Pseudomonadota</taxon>
        <taxon>Betaproteobacteria</taxon>
        <taxon>Nitrosomonadales</taxon>
        <taxon>Gallionellaceae</taxon>
        <taxon>Ferrigenium</taxon>
    </lineage>
</organism>
<dbReference type="Gene3D" id="3.20.20.450">
    <property type="entry name" value="EAL domain"/>
    <property type="match status" value="1"/>
</dbReference>
<feature type="domain" description="GGDEF" evidence="5">
    <location>
        <begin position="466"/>
        <end position="599"/>
    </location>
</feature>
<dbReference type="SMART" id="SM00267">
    <property type="entry name" value="GGDEF"/>
    <property type="match status" value="1"/>
</dbReference>
<dbReference type="Pfam" id="PF00563">
    <property type="entry name" value="EAL"/>
    <property type="match status" value="1"/>
</dbReference>
<dbReference type="InterPro" id="IPR052155">
    <property type="entry name" value="Biofilm_reg_signaling"/>
</dbReference>
<dbReference type="InterPro" id="IPR000014">
    <property type="entry name" value="PAS"/>
</dbReference>
<dbReference type="PANTHER" id="PTHR44757">
    <property type="entry name" value="DIGUANYLATE CYCLASE DGCP"/>
    <property type="match status" value="1"/>
</dbReference>
<dbReference type="SUPFAM" id="SSF141868">
    <property type="entry name" value="EAL domain-like"/>
    <property type="match status" value="1"/>
</dbReference>
<dbReference type="SMART" id="SM00086">
    <property type="entry name" value="PAC"/>
    <property type="match status" value="1"/>
</dbReference>
<dbReference type="InterPro" id="IPR025991">
    <property type="entry name" value="Chemoreceptor_zinc-bind_dom"/>
</dbReference>
<name>A0AAN1T0L7_9PROT</name>
<evidence type="ECO:0000259" key="5">
    <source>
        <dbReference type="PROSITE" id="PS50887"/>
    </source>
</evidence>
<keyword evidence="1" id="KW-1133">Transmembrane helix</keyword>
<keyword evidence="1" id="KW-0472">Membrane</keyword>
<dbReference type="InterPro" id="IPR000160">
    <property type="entry name" value="GGDEF_dom"/>
</dbReference>
<proteinExistence type="predicted"/>
<dbReference type="SUPFAM" id="SSF55073">
    <property type="entry name" value="Nucleotide cyclase"/>
    <property type="match status" value="1"/>
</dbReference>
<dbReference type="AlphaFoldDB" id="A0AAN1T0L7"/>
<evidence type="ECO:0000256" key="1">
    <source>
        <dbReference type="SAM" id="Phobius"/>
    </source>
</evidence>
<evidence type="ECO:0000313" key="7">
    <source>
        <dbReference type="Proteomes" id="UP001319121"/>
    </source>
</evidence>
<dbReference type="RefSeq" id="WP_212785759.1">
    <property type="nucleotide sequence ID" value="NZ_AP019536.1"/>
</dbReference>
<dbReference type="CDD" id="cd01948">
    <property type="entry name" value="EAL"/>
    <property type="match status" value="1"/>
</dbReference>
<feature type="domain" description="PAC" evidence="3">
    <location>
        <begin position="382"/>
        <end position="434"/>
    </location>
</feature>
<dbReference type="InterPro" id="IPR001610">
    <property type="entry name" value="PAC"/>
</dbReference>
<dbReference type="SMART" id="SM00052">
    <property type="entry name" value="EAL"/>
    <property type="match status" value="1"/>
</dbReference>
<evidence type="ECO:0000259" key="2">
    <source>
        <dbReference type="PROSITE" id="PS50112"/>
    </source>
</evidence>
<evidence type="ECO:0000259" key="4">
    <source>
        <dbReference type="PROSITE" id="PS50883"/>
    </source>
</evidence>
<dbReference type="Pfam" id="PF00990">
    <property type="entry name" value="GGDEF"/>
    <property type="match status" value="1"/>
</dbReference>
<dbReference type="InterPro" id="IPR000700">
    <property type="entry name" value="PAS-assoc_C"/>
</dbReference>
<dbReference type="InterPro" id="IPR029787">
    <property type="entry name" value="Nucleotide_cyclase"/>
</dbReference>
<feature type="domain" description="EAL" evidence="4">
    <location>
        <begin position="608"/>
        <end position="861"/>
    </location>
</feature>
<dbReference type="GO" id="GO:0003824">
    <property type="term" value="F:catalytic activity"/>
    <property type="evidence" value="ECO:0007669"/>
    <property type="project" value="UniProtKB-ARBA"/>
</dbReference>
<gene>
    <name evidence="6" type="ORF">FGKAn22_22210</name>
</gene>
<dbReference type="CDD" id="cd01949">
    <property type="entry name" value="GGDEF"/>
    <property type="match status" value="1"/>
</dbReference>
<dbReference type="PROSITE" id="PS50883">
    <property type="entry name" value="EAL"/>
    <property type="match status" value="1"/>
</dbReference>
<protein>
    <submittedName>
        <fullName evidence="6">Uncharacterized protein</fullName>
    </submittedName>
</protein>
<dbReference type="Pfam" id="PF19443">
    <property type="entry name" value="DAHL"/>
    <property type="match status" value="1"/>
</dbReference>
<dbReference type="InterPro" id="IPR035919">
    <property type="entry name" value="EAL_sf"/>
</dbReference>
<keyword evidence="1" id="KW-0812">Transmembrane</keyword>
<dbReference type="InterPro" id="IPR045812">
    <property type="entry name" value="DAHL"/>
</dbReference>
<feature type="domain" description="PAS" evidence="2">
    <location>
        <begin position="309"/>
        <end position="355"/>
    </location>
</feature>
<dbReference type="Gene3D" id="3.30.450.20">
    <property type="entry name" value="PAS domain"/>
    <property type="match status" value="1"/>
</dbReference>
<dbReference type="InterPro" id="IPR043128">
    <property type="entry name" value="Rev_trsase/Diguanyl_cyclase"/>
</dbReference>
<dbReference type="CDD" id="cd00130">
    <property type="entry name" value="PAS"/>
    <property type="match status" value="1"/>
</dbReference>
<dbReference type="Gene3D" id="3.30.70.270">
    <property type="match status" value="1"/>
</dbReference>
<dbReference type="SMART" id="SM00091">
    <property type="entry name" value="PAS"/>
    <property type="match status" value="1"/>
</dbReference>
<dbReference type="InterPro" id="IPR035965">
    <property type="entry name" value="PAS-like_dom_sf"/>
</dbReference>
<evidence type="ECO:0000313" key="6">
    <source>
        <dbReference type="EMBL" id="BBJ00529.1"/>
    </source>
</evidence>
<keyword evidence="7" id="KW-1185">Reference proteome</keyword>
<dbReference type="KEGG" id="fku:FGKAn22_22210"/>
<dbReference type="EMBL" id="AP019536">
    <property type="protein sequence ID" value="BBJ00529.1"/>
    <property type="molecule type" value="Genomic_DNA"/>
</dbReference>
<dbReference type="Gene3D" id="1.20.120.30">
    <property type="entry name" value="Aspartate receptor, ligand-binding domain"/>
    <property type="match status" value="1"/>
</dbReference>
<feature type="transmembrane region" description="Helical" evidence="1">
    <location>
        <begin position="16"/>
        <end position="35"/>
    </location>
</feature>
<evidence type="ECO:0000259" key="3">
    <source>
        <dbReference type="PROSITE" id="PS50113"/>
    </source>
</evidence>
<reference evidence="6 7" key="1">
    <citation type="submission" date="2019-03" db="EMBL/GenBank/DDBJ databases">
        <title>Complete genome sequence of Ferrigenium kumadai strain An22, a microaerophilic iron-oxidizing bacterium isolated from a paddy field soil.</title>
        <authorList>
            <person name="Watanabe T."/>
            <person name="Asakawa S."/>
        </authorList>
    </citation>
    <scope>NUCLEOTIDE SEQUENCE [LARGE SCALE GENOMIC DNA]</scope>
    <source>
        <strain evidence="6 7">An22</strain>
    </source>
</reference>
<dbReference type="Proteomes" id="UP001319121">
    <property type="component" value="Chromosome"/>
</dbReference>
<feature type="transmembrane region" description="Helical" evidence="1">
    <location>
        <begin position="263"/>
        <end position="282"/>
    </location>
</feature>
<dbReference type="PANTHER" id="PTHR44757:SF2">
    <property type="entry name" value="BIOFILM ARCHITECTURE MAINTENANCE PROTEIN MBAA"/>
    <property type="match status" value="1"/>
</dbReference>
<dbReference type="PROSITE" id="PS50112">
    <property type="entry name" value="PAS"/>
    <property type="match status" value="1"/>
</dbReference>
<dbReference type="FunFam" id="3.30.70.270:FF:000001">
    <property type="entry name" value="Diguanylate cyclase domain protein"/>
    <property type="match status" value="1"/>
</dbReference>
<dbReference type="PROSITE" id="PS50887">
    <property type="entry name" value="GGDEF"/>
    <property type="match status" value="1"/>
</dbReference>
<dbReference type="NCBIfam" id="TIGR00254">
    <property type="entry name" value="GGDEF"/>
    <property type="match status" value="1"/>
</dbReference>
<dbReference type="Pfam" id="PF13682">
    <property type="entry name" value="CZB"/>
    <property type="match status" value="1"/>
</dbReference>
<sequence length="994" mass="111363">MSPSLKIDRMLQPGKLWVVGVIVLSAVSLLTILFMRAASVSPQAHYDYTKKLRDLREADAETNGEVLANRLGVTQNYDALTLFLERAQQASSHAVAAPSFLPDDDRRLVSEKAKELGATLERKSRLVEVFKRQNAVLRNSLAYFPSAADDFLGGSVPGNLKGPAENYVRHVLSFAREADTERRQQVNEARQRLLEMPLSPEGRAGIDHLLLHGDTIVKYLPEVNGLTHEIKGLGTAHQLEELNRYYALGHEHAQQAAGQFRKLLYAVALLLTAYLAVVFIRLDRTRRSLAKAHAEVSQRYAAQLIAEDRLRLHATAFHSSHEGIVLADADGNILDINPAFTRITGFERSEVIGRNPRMIKSGRHDREFYAAMWKSILGSGSWQGEIWNRNKYGEVYPELLSISAVRNAEGELTNFVAVFADISRLKEQEKQLTQMAYYDALTELPNRVLLADRLAQAISQTRRSGTMLAICYLDLDGFKPVNDTYGHEVGDRVLVEMAGRLKEVLRGGDTVARLGGDEFVLLLLGLQNDEECEQAMQRLLRAVGQPLSVVSQPITLSASVGVSVFPADEADSDTLLRHADQAMYHAKQAGKNRFHIFDHEEDLHVRVQYDRVSRIQEGLANGEFSLYYQPKVDLRKGSVVGAEALIRWHHPERGLVEPVEFLPLIEDHELIVRIGEWVIETALHQMDEWHDIGLELSVSVNVASRQLQASNFVQHLRAALSNHPNVASKVELEILETSALEDMAKVSRIIEQCRELDVSCALDDFGTGYSSLTYLKRLPASTIKIDQSFIREMVTDPNNLVIVQGVLGLASAFQRQVVAEGVETVEHGRMLLQLGCDYAQGYGIAKPMPAAQMPAWVANWRPDPEWSAIKDLRWNASDRPMLNAKVEHRNWVAQLVHAIKDGLPPPPKSLNDPLHCNFGTWYHGRGADLYRHLPSFVQVAEPHRRVHEIAGEIDKYWRNGQLEQARGLIEQLIAQREVVIGALKKLEIEVAQSA</sequence>
<dbReference type="PROSITE" id="PS50113">
    <property type="entry name" value="PAC"/>
    <property type="match status" value="1"/>
</dbReference>
<accession>A0AAN1T0L7</accession>